<dbReference type="PANTHER" id="PTHR13018">
    <property type="entry name" value="PROBABLE MEMBRANE PROTEIN DUF221-RELATED"/>
    <property type="match status" value="1"/>
</dbReference>
<feature type="domain" description="CSC1/OSCA1-like cytosolic" evidence="3">
    <location>
        <begin position="209"/>
        <end position="383"/>
    </location>
</feature>
<feature type="transmembrane region" description="Helical" evidence="2">
    <location>
        <begin position="612"/>
        <end position="633"/>
    </location>
</feature>
<organism evidence="4 6">
    <name type="scientific">Volvox reticuliferus</name>
    <dbReference type="NCBI Taxonomy" id="1737510"/>
    <lineage>
        <taxon>Eukaryota</taxon>
        <taxon>Viridiplantae</taxon>
        <taxon>Chlorophyta</taxon>
        <taxon>core chlorophytes</taxon>
        <taxon>Chlorophyceae</taxon>
        <taxon>CS clade</taxon>
        <taxon>Chlamydomonadales</taxon>
        <taxon>Volvocaceae</taxon>
        <taxon>Volvox</taxon>
    </lineage>
</organism>
<feature type="transmembrane region" description="Helical" evidence="2">
    <location>
        <begin position="794"/>
        <end position="818"/>
    </location>
</feature>
<sequence>MSGEAGCLAKLRPRYRPSEAVLKEYGHWAPLNEEVARDEYLKSHAHHGVFDVTCHIKELKEFGEGVQMYFLLLKYIAMLFCVLALLPGLLLVVFNGLGNWYDTADLERTMLGNYGLLSHNGAGSDLNLTSAQATSRSISMEGYVTTLFASTVDSHPAKMGGMNKRSLLLAMSALDLAGLLAFFACSMYLMWYVHSRTSSIDASATTIKDYSVRVENLPPDTSEVALKDYLLKVTGEGVEVVELELCRCVDHLLTLVVERGTVVNESKLTQAMVQRTAEVYPRVPESLIVDMLYARFLLEDLTVAIREEQGFTKTNEVVTAFVTFSTPEGRQRVMQALPRSFMKQWRMKPESKFNNGGIGGARIKPVALNISAAPEPSDIQYGNLEYTRMERLARAVASNAAKYLVLLIGFLLVSLAPAMRLGIAGLDSGPDQRQCRASCTYTDGAGSYVLSTENRNLYKGCDSEAGTGALPNKLDCEGQSICYECFCRAALNAGMYGEVMYCSRFSSVMGIYTAAQALAVLGVVAANFMIEIAITWLVRQEKHHTRTREAVGITRSLFLTTLINTAFSNLVANMYLPGPAGVIKGSFLDGYIFTGSFADTTPNWYHDVCRPITISLFLTTVIVHLKIAFRWWWRRRCLATRYQCLTQWQLEEAFSGHEFELALKYGQHLYFIYVVMMYSSGVPLMYILAAVHFTTCYWAEKYELLRLCRRPLSFSRDLACYFSSSVPFAALWHLAFGVWFYSLFGMPKSPLIAGALRKSLEHSVAAFKGLMPAASSLTPQLVAWRFTQNSSAHLFIGFIACGGALFIFFTTSTWLAVVRGLAKQLGFRNGTDDSEAVVQQAVPEFSTAVRSRLLIGPASYAIQQNPAYKHAFVNMEELEWETKKVTEAKAAAGNLACEPFWGFAADPSVAATAAGDAVAAPPLAARRRNTAANRLRAKQKAAAAASAGAAPAPLSVNKVVPVVAGTLPPRTSGSQMQPRSSATPHQVDAQPQPQPKPQAVVGAPPAGGGPNAEMMFQTAAAQTAGDKGRTRGWAGLELE</sequence>
<keyword evidence="6" id="KW-1185">Reference proteome</keyword>
<evidence type="ECO:0000313" key="5">
    <source>
        <dbReference type="EMBL" id="GIM14316.1"/>
    </source>
</evidence>
<protein>
    <recommendedName>
        <fullName evidence="3">CSC1/OSCA1-like cytosolic domain-containing protein</fullName>
    </recommendedName>
</protein>
<dbReference type="PANTHER" id="PTHR13018:SF83">
    <property type="entry name" value="RRM DOMAIN-CONTAINING PROTEIN"/>
    <property type="match status" value="1"/>
</dbReference>
<evidence type="ECO:0000256" key="1">
    <source>
        <dbReference type="SAM" id="MobiDB-lite"/>
    </source>
</evidence>
<evidence type="ECO:0000313" key="6">
    <source>
        <dbReference type="Proteomes" id="UP000747110"/>
    </source>
</evidence>
<reference evidence="4" key="1">
    <citation type="journal article" date="2021" name="Proc. Natl. Acad. Sci. U.S.A.">
        <title>Three genomes in the algal genus Volvox reveal the fate of a haploid sex-determining region after a transition to homothallism.</title>
        <authorList>
            <person name="Yamamoto K."/>
            <person name="Hamaji T."/>
            <person name="Kawai-Toyooka H."/>
            <person name="Matsuzaki R."/>
            <person name="Takahashi F."/>
            <person name="Nishimura Y."/>
            <person name="Kawachi M."/>
            <person name="Noguchi H."/>
            <person name="Minakuchi Y."/>
            <person name="Umen J.G."/>
            <person name="Toyoda A."/>
            <person name="Nozaki H."/>
        </authorList>
    </citation>
    <scope>NUCLEOTIDE SEQUENCE</scope>
    <source>
        <strain evidence="5">NIES-3785</strain>
        <strain evidence="4">NIES-3786</strain>
    </source>
</reference>
<dbReference type="Proteomes" id="UP000722791">
    <property type="component" value="Unassembled WGS sequence"/>
</dbReference>
<name>A0A8J4CY03_9CHLO</name>
<dbReference type="EMBL" id="BNCP01000046">
    <property type="protein sequence ID" value="GIL88757.1"/>
    <property type="molecule type" value="Genomic_DNA"/>
</dbReference>
<dbReference type="Proteomes" id="UP000747110">
    <property type="component" value="Unassembled WGS sequence"/>
</dbReference>
<feature type="transmembrane region" description="Helical" evidence="2">
    <location>
        <begin position="167"/>
        <end position="191"/>
    </location>
</feature>
<gene>
    <name evidence="4" type="ORF">Vretifemale_16626</name>
    <name evidence="5" type="ORF">Vretimale_17200</name>
</gene>
<proteinExistence type="predicted"/>
<keyword evidence="2" id="KW-0812">Transmembrane</keyword>
<dbReference type="Pfam" id="PF14703">
    <property type="entry name" value="PHM7_cyt"/>
    <property type="match status" value="1"/>
</dbReference>
<keyword evidence="2" id="KW-1133">Transmembrane helix</keyword>
<dbReference type="EMBL" id="BNCQ01000055">
    <property type="protein sequence ID" value="GIM14316.1"/>
    <property type="molecule type" value="Genomic_DNA"/>
</dbReference>
<dbReference type="InterPro" id="IPR027815">
    <property type="entry name" value="CSC1/OSCA1-like_cyt"/>
</dbReference>
<dbReference type="AlphaFoldDB" id="A0A8J4CY03"/>
<feature type="transmembrane region" description="Helical" evidence="2">
    <location>
        <begin position="403"/>
        <end position="423"/>
    </location>
</feature>
<comment type="caution">
    <text evidence="4">The sequence shown here is derived from an EMBL/GenBank/DDBJ whole genome shotgun (WGS) entry which is preliminary data.</text>
</comment>
<dbReference type="InterPro" id="IPR045122">
    <property type="entry name" value="Csc1-like"/>
</dbReference>
<evidence type="ECO:0000259" key="3">
    <source>
        <dbReference type="Pfam" id="PF14703"/>
    </source>
</evidence>
<dbReference type="OrthoDB" id="297739at2759"/>
<feature type="transmembrane region" description="Helical" evidence="2">
    <location>
        <begin position="670"/>
        <end position="698"/>
    </location>
</feature>
<feature type="transmembrane region" description="Helical" evidence="2">
    <location>
        <begin position="514"/>
        <end position="538"/>
    </location>
</feature>
<evidence type="ECO:0000256" key="2">
    <source>
        <dbReference type="SAM" id="Phobius"/>
    </source>
</evidence>
<feature type="transmembrane region" description="Helical" evidence="2">
    <location>
        <begin position="69"/>
        <end position="94"/>
    </location>
</feature>
<dbReference type="GO" id="GO:0005886">
    <property type="term" value="C:plasma membrane"/>
    <property type="evidence" value="ECO:0007669"/>
    <property type="project" value="TreeGrafter"/>
</dbReference>
<evidence type="ECO:0000313" key="4">
    <source>
        <dbReference type="EMBL" id="GIL88757.1"/>
    </source>
</evidence>
<keyword evidence="2" id="KW-0472">Membrane</keyword>
<feature type="compositionally biased region" description="Polar residues" evidence="1">
    <location>
        <begin position="969"/>
        <end position="984"/>
    </location>
</feature>
<accession>A0A8J4CY03</accession>
<feature type="transmembrane region" description="Helical" evidence="2">
    <location>
        <begin position="718"/>
        <end position="741"/>
    </location>
</feature>
<feature type="region of interest" description="Disordered" evidence="1">
    <location>
        <begin position="965"/>
        <end position="1039"/>
    </location>
</feature>
<dbReference type="GO" id="GO:0005227">
    <property type="term" value="F:calcium-activated cation channel activity"/>
    <property type="evidence" value="ECO:0007669"/>
    <property type="project" value="InterPro"/>
</dbReference>